<dbReference type="STRING" id="105984.A0A427YBX7"/>
<feature type="compositionally biased region" description="Low complexity" evidence="10">
    <location>
        <begin position="294"/>
        <end position="315"/>
    </location>
</feature>
<gene>
    <name evidence="11" type="ORF">EHS24_001022</name>
</gene>
<evidence type="ECO:0000256" key="3">
    <source>
        <dbReference type="ARBA" id="ARBA00018504"/>
    </source>
</evidence>
<dbReference type="Proteomes" id="UP000279236">
    <property type="component" value="Unassembled WGS sequence"/>
</dbReference>
<feature type="region of interest" description="Disordered" evidence="10">
    <location>
        <begin position="287"/>
        <end position="315"/>
    </location>
</feature>
<dbReference type="GO" id="GO:0006325">
    <property type="term" value="P:chromatin organization"/>
    <property type="evidence" value="ECO:0007669"/>
    <property type="project" value="UniProtKB-KW"/>
</dbReference>
<keyword evidence="7 9" id="KW-0804">Transcription</keyword>
<dbReference type="EMBL" id="RSCE01000001">
    <property type="protein sequence ID" value="RSH88477.1"/>
    <property type="molecule type" value="Genomic_DNA"/>
</dbReference>
<keyword evidence="5 9" id="KW-0805">Transcription regulation</keyword>
<protein>
    <recommendedName>
        <fullName evidence="3 9">Chromatin modification-related protein EAF6</fullName>
    </recommendedName>
</protein>
<keyword evidence="8 9" id="KW-0539">Nucleus</keyword>
<evidence type="ECO:0000256" key="10">
    <source>
        <dbReference type="SAM" id="MobiDB-lite"/>
    </source>
</evidence>
<organism evidence="11 12">
    <name type="scientific">Apiotrichum porosum</name>
    <dbReference type="NCBI Taxonomy" id="105984"/>
    <lineage>
        <taxon>Eukaryota</taxon>
        <taxon>Fungi</taxon>
        <taxon>Dikarya</taxon>
        <taxon>Basidiomycota</taxon>
        <taxon>Agaricomycotina</taxon>
        <taxon>Tremellomycetes</taxon>
        <taxon>Trichosporonales</taxon>
        <taxon>Trichosporonaceae</taxon>
        <taxon>Apiotrichum</taxon>
    </lineage>
</organism>
<reference evidence="11 12" key="1">
    <citation type="submission" date="2018-11" db="EMBL/GenBank/DDBJ databases">
        <title>Genome sequence of Apiotrichum porosum DSM 27194.</title>
        <authorList>
            <person name="Aliyu H."/>
            <person name="Gorte O."/>
            <person name="Ochsenreither K."/>
        </authorList>
    </citation>
    <scope>NUCLEOTIDE SEQUENCE [LARGE SCALE GENOMIC DNA]</scope>
    <source>
        <strain evidence="11 12">DSM 27194</strain>
    </source>
</reference>
<feature type="region of interest" description="Disordered" evidence="10">
    <location>
        <begin position="355"/>
        <end position="385"/>
    </location>
</feature>
<keyword evidence="9" id="KW-0227">DNA damage</keyword>
<dbReference type="GeneID" id="39585565"/>
<comment type="subcellular location">
    <subcellularLocation>
        <location evidence="1 9">Nucleus</location>
    </subcellularLocation>
</comment>
<dbReference type="InterPro" id="IPR015418">
    <property type="entry name" value="Eaf6"/>
</dbReference>
<evidence type="ECO:0000256" key="2">
    <source>
        <dbReference type="ARBA" id="ARBA00010916"/>
    </source>
</evidence>
<keyword evidence="6" id="KW-0175">Coiled coil</keyword>
<proteinExistence type="inferred from homology"/>
<comment type="caution">
    <text evidence="11">The sequence shown here is derived from an EMBL/GenBank/DDBJ whole genome shotgun (WGS) entry which is preliminary data.</text>
</comment>
<evidence type="ECO:0000313" key="11">
    <source>
        <dbReference type="EMBL" id="RSH88477.1"/>
    </source>
</evidence>
<dbReference type="PANTHER" id="PTHR13476">
    <property type="entry name" value="CHROMATIN MODIFICATION-RELATED PROTEIN MEAF6"/>
    <property type="match status" value="1"/>
</dbReference>
<evidence type="ECO:0000256" key="6">
    <source>
        <dbReference type="ARBA" id="ARBA00023054"/>
    </source>
</evidence>
<evidence type="ECO:0000256" key="9">
    <source>
        <dbReference type="RuleBase" id="RU368022"/>
    </source>
</evidence>
<dbReference type="RefSeq" id="XP_028480685.1">
    <property type="nucleotide sequence ID" value="XM_028616828.1"/>
</dbReference>
<accession>A0A427YBX7</accession>
<dbReference type="GO" id="GO:0005634">
    <property type="term" value="C:nucleus"/>
    <property type="evidence" value="ECO:0007669"/>
    <property type="project" value="UniProtKB-SubCell"/>
</dbReference>
<comment type="similarity">
    <text evidence="2 9">Belongs to the EAF6 family.</text>
</comment>
<dbReference type="OrthoDB" id="440324at2759"/>
<evidence type="ECO:0000256" key="8">
    <source>
        <dbReference type="ARBA" id="ARBA00023242"/>
    </source>
</evidence>
<keyword evidence="9" id="KW-0234">DNA repair</keyword>
<evidence type="ECO:0000256" key="5">
    <source>
        <dbReference type="ARBA" id="ARBA00023015"/>
    </source>
</evidence>
<keyword evidence="4 9" id="KW-0156">Chromatin regulator</keyword>
<evidence type="ECO:0000256" key="1">
    <source>
        <dbReference type="ARBA" id="ARBA00004123"/>
    </source>
</evidence>
<comment type="subunit">
    <text evidence="9">Component of the NuA4 histone acetyltransferase complex.</text>
</comment>
<sequence length="403" mass="41401">MSQSGPPADAKQAQAAALAELENAQRRKRTIDSTLANLEASIWAFEGSYLDETAASGGNIVKGFDNYLKPPGTQNKKKVDNSDVDRLFSTSSVTFQQSLERQYAMAASRAIMPPPPIPTYSTQPSSSSYSNYTQTRMANARQSHAAGPSTVSTPSYYVPNLPANQAPHATYQVPPLWARHTGNDRIGLATPNSNAIASRSGSASNPIMTSDNCNNLPATAAAAAAGPTQTLPQPQTETLLALTPAEIAAYASIDFTQLSNAELSLLAAKLGPFVDSAVQAQVHAPGASASARMSTSPSTGTGTAPGNSTSTSAPVPATMVVPTLPPLPLPATTTLPTPATPTSMPTASATMTMPMPTPPAPSTPGPSGPVGPTMPYTPVTPTQSDGIAALPADALIHSSPQDV</sequence>
<dbReference type="GO" id="GO:0006281">
    <property type="term" value="P:DNA repair"/>
    <property type="evidence" value="ECO:0007669"/>
    <property type="project" value="UniProtKB-UniRule"/>
</dbReference>
<evidence type="ECO:0000256" key="7">
    <source>
        <dbReference type="ARBA" id="ARBA00023163"/>
    </source>
</evidence>
<keyword evidence="12" id="KW-1185">Reference proteome</keyword>
<dbReference type="AlphaFoldDB" id="A0A427YBX7"/>
<evidence type="ECO:0000313" key="12">
    <source>
        <dbReference type="Proteomes" id="UP000279236"/>
    </source>
</evidence>
<feature type="compositionally biased region" description="Pro residues" evidence="10">
    <location>
        <begin position="355"/>
        <end position="369"/>
    </location>
</feature>
<name>A0A427YBX7_9TREE</name>
<evidence type="ECO:0000256" key="4">
    <source>
        <dbReference type="ARBA" id="ARBA00022853"/>
    </source>
</evidence>
<dbReference type="GO" id="GO:0035267">
    <property type="term" value="C:NuA4 histone acetyltransferase complex"/>
    <property type="evidence" value="ECO:0007669"/>
    <property type="project" value="UniProtKB-UniRule"/>
</dbReference>
<comment type="function">
    <text evidence="9">Component of the NuA4 histone acetyltransferase complex which is involved in transcriptional activation of selected genes principally by acetylation of nucleosomal histone H4 and H2A. The NuA4 complex is also involved in DNA repair.</text>
</comment>
<dbReference type="Pfam" id="PF09340">
    <property type="entry name" value="NuA4"/>
    <property type="match status" value="1"/>
</dbReference>